<feature type="region of interest" description="Disordered" evidence="1">
    <location>
        <begin position="1"/>
        <end position="88"/>
    </location>
</feature>
<name>A0AAN9TQ26_9HEMI</name>
<evidence type="ECO:0000313" key="2">
    <source>
        <dbReference type="EMBL" id="KAK7582545.1"/>
    </source>
</evidence>
<protein>
    <submittedName>
        <fullName evidence="2">Uncharacterized protein</fullName>
    </submittedName>
</protein>
<organism evidence="2 3">
    <name type="scientific">Parthenolecanium corni</name>
    <dbReference type="NCBI Taxonomy" id="536013"/>
    <lineage>
        <taxon>Eukaryota</taxon>
        <taxon>Metazoa</taxon>
        <taxon>Ecdysozoa</taxon>
        <taxon>Arthropoda</taxon>
        <taxon>Hexapoda</taxon>
        <taxon>Insecta</taxon>
        <taxon>Pterygota</taxon>
        <taxon>Neoptera</taxon>
        <taxon>Paraneoptera</taxon>
        <taxon>Hemiptera</taxon>
        <taxon>Sternorrhyncha</taxon>
        <taxon>Coccoidea</taxon>
        <taxon>Coccidae</taxon>
        <taxon>Parthenolecanium</taxon>
    </lineage>
</organism>
<dbReference type="EMBL" id="JBBCAQ010000033">
    <property type="protein sequence ID" value="KAK7582545.1"/>
    <property type="molecule type" value="Genomic_DNA"/>
</dbReference>
<proteinExistence type="predicted"/>
<feature type="compositionally biased region" description="Basic and acidic residues" evidence="1">
    <location>
        <begin position="11"/>
        <end position="45"/>
    </location>
</feature>
<comment type="caution">
    <text evidence="2">The sequence shown here is derived from an EMBL/GenBank/DDBJ whole genome shotgun (WGS) entry which is preliminary data.</text>
</comment>
<feature type="compositionally biased region" description="Basic residues" evidence="1">
    <location>
        <begin position="78"/>
        <end position="87"/>
    </location>
</feature>
<dbReference type="AlphaFoldDB" id="A0AAN9TQ26"/>
<sequence>MGILQIRQHSSKPDARLPAKIKSDILHSSRTSGEEKPPQKRRTELDDIAMEISNELERNEEVSRGGGVIRKVKDAKKNKQKKKKKKKPEPIKFDFRKFKYVEPVDDEYVMEYALTPDEIMNYRKNHFQIERDPRIEVRDTKSSELKEEFGTYCGIKKTIKNWLYWT</sequence>
<gene>
    <name evidence="2" type="ORF">V9T40_013990</name>
</gene>
<keyword evidence="3" id="KW-1185">Reference proteome</keyword>
<reference evidence="2 3" key="1">
    <citation type="submission" date="2024-03" db="EMBL/GenBank/DDBJ databases">
        <title>Adaptation during the transition from Ophiocordyceps entomopathogen to insect associate is accompanied by gene loss and intensified selection.</title>
        <authorList>
            <person name="Ward C.M."/>
            <person name="Onetto C.A."/>
            <person name="Borneman A.R."/>
        </authorList>
    </citation>
    <scope>NUCLEOTIDE SEQUENCE [LARGE SCALE GENOMIC DNA]</scope>
    <source>
        <strain evidence="2">AWRI1</strain>
        <tissue evidence="2">Single Adult Female</tissue>
    </source>
</reference>
<dbReference type="Proteomes" id="UP001367676">
    <property type="component" value="Unassembled WGS sequence"/>
</dbReference>
<accession>A0AAN9TQ26</accession>
<evidence type="ECO:0000256" key="1">
    <source>
        <dbReference type="SAM" id="MobiDB-lite"/>
    </source>
</evidence>
<evidence type="ECO:0000313" key="3">
    <source>
        <dbReference type="Proteomes" id="UP001367676"/>
    </source>
</evidence>